<feature type="region of interest" description="Disordered" evidence="1">
    <location>
        <begin position="256"/>
        <end position="338"/>
    </location>
</feature>
<feature type="compositionally biased region" description="Low complexity" evidence="1">
    <location>
        <begin position="521"/>
        <end position="535"/>
    </location>
</feature>
<proteinExistence type="predicted"/>
<feature type="compositionally biased region" description="Basic and acidic residues" evidence="1">
    <location>
        <begin position="317"/>
        <end position="334"/>
    </location>
</feature>
<feature type="compositionally biased region" description="Polar residues" evidence="1">
    <location>
        <begin position="20"/>
        <end position="30"/>
    </location>
</feature>
<feature type="region of interest" description="Disordered" evidence="1">
    <location>
        <begin position="172"/>
        <end position="215"/>
    </location>
</feature>
<feature type="compositionally biased region" description="Polar residues" evidence="1">
    <location>
        <begin position="294"/>
        <end position="316"/>
    </location>
</feature>
<feature type="compositionally biased region" description="Polar residues" evidence="1">
    <location>
        <begin position="262"/>
        <end position="274"/>
    </location>
</feature>
<protein>
    <submittedName>
        <fullName evidence="2">Uncharacterized protein</fullName>
    </submittedName>
</protein>
<accession>A0ABP1QFP4</accession>
<feature type="region of interest" description="Disordered" evidence="1">
    <location>
        <begin position="404"/>
        <end position="450"/>
    </location>
</feature>
<name>A0ABP1QFP4_9HEXA</name>
<feature type="region of interest" description="Disordered" evidence="1">
    <location>
        <begin position="483"/>
        <end position="566"/>
    </location>
</feature>
<dbReference type="EMBL" id="CAXLJM020000033">
    <property type="protein sequence ID" value="CAL8101675.1"/>
    <property type="molecule type" value="Genomic_DNA"/>
</dbReference>
<gene>
    <name evidence="2" type="ORF">ODALV1_LOCUS10916</name>
</gene>
<reference evidence="2 3" key="1">
    <citation type="submission" date="2024-08" db="EMBL/GenBank/DDBJ databases">
        <authorList>
            <person name="Cucini C."/>
            <person name="Frati F."/>
        </authorList>
    </citation>
    <scope>NUCLEOTIDE SEQUENCE [LARGE SCALE GENOMIC DNA]</scope>
</reference>
<feature type="compositionally biased region" description="Basic and acidic residues" evidence="1">
    <location>
        <begin position="439"/>
        <end position="450"/>
    </location>
</feature>
<dbReference type="Proteomes" id="UP001642540">
    <property type="component" value="Unassembled WGS sequence"/>
</dbReference>
<keyword evidence="3" id="KW-1185">Reference proteome</keyword>
<evidence type="ECO:0000313" key="2">
    <source>
        <dbReference type="EMBL" id="CAL8101675.1"/>
    </source>
</evidence>
<evidence type="ECO:0000256" key="1">
    <source>
        <dbReference type="SAM" id="MobiDB-lite"/>
    </source>
</evidence>
<feature type="region of interest" description="Disordered" evidence="1">
    <location>
        <begin position="1"/>
        <end position="49"/>
    </location>
</feature>
<feature type="compositionally biased region" description="Basic residues" evidence="1">
    <location>
        <begin position="1"/>
        <end position="10"/>
    </location>
</feature>
<sequence length="663" mass="72766">MDRSSSKKAVRFSSPFETGFESSNNVNTSDTARRESTSHRRNSSALKSNRTNSWDAFDAKMSKSKTVAPKIVENQFLELSVSQNKSLNLDAEDFSNLSFQDPKGLIDRDENERLQFMNSQVSFSEGIEQVEAPSLLSITNYFQQGSSFPVPYVGNDSTMMFGARENLAGIRDSDLHSQIKRRTSSQSQISRSTSSSKRCSSSPGSAVTVVAGDDKPDLSRNNSLAKFFLGPQSNGMNSNDILEYVIDYCKRRASGVSDASDFENSPPSVNLSADKSSDKQDSGIGFANEEKTVKSNVGKKSSNTDSETPYQNVTNEKNLEMTRRKEECTPPQKDDNEESVMLAEARSLKSETPLLNVSDVGSIDGFEKFKKNLHHSRNVEDRYKGKTKHHAEFERKRLYVDERFSHPGLSPKAFKGPGSTASLERPSKNMCNSPPEKLVPSKKESIRDKCQSPVIAQASRNSGGQYHSTPVTSESYISKLVSTTYGRGEKPRPAKLDTQVEKENSDKQKRQKVSHSRGHDSSSSSNSQQVIESCSGPKNVGALDNRSELSNKGSNGSLHEKQTESELPLCAKRPTSLCTDPSKVLKPSNVLPEGLSILPVIHSGLQQHFTGQQCSCPHQCGQQPSPHGMMPGHGPIVIHIHLPCTVATSGTVVHPTPSLTDHK</sequence>
<evidence type="ECO:0000313" key="3">
    <source>
        <dbReference type="Proteomes" id="UP001642540"/>
    </source>
</evidence>
<organism evidence="2 3">
    <name type="scientific">Orchesella dallaii</name>
    <dbReference type="NCBI Taxonomy" id="48710"/>
    <lineage>
        <taxon>Eukaryota</taxon>
        <taxon>Metazoa</taxon>
        <taxon>Ecdysozoa</taxon>
        <taxon>Arthropoda</taxon>
        <taxon>Hexapoda</taxon>
        <taxon>Collembola</taxon>
        <taxon>Entomobryomorpha</taxon>
        <taxon>Entomobryoidea</taxon>
        <taxon>Orchesellidae</taxon>
        <taxon>Orchesellinae</taxon>
        <taxon>Orchesella</taxon>
    </lineage>
</organism>
<feature type="compositionally biased region" description="Basic and acidic residues" evidence="1">
    <location>
        <begin position="487"/>
        <end position="508"/>
    </location>
</feature>
<feature type="compositionally biased region" description="Low complexity" evidence="1">
    <location>
        <begin position="184"/>
        <end position="202"/>
    </location>
</feature>
<feature type="compositionally biased region" description="Polar residues" evidence="1">
    <location>
        <begin position="548"/>
        <end position="557"/>
    </location>
</feature>
<comment type="caution">
    <text evidence="2">The sequence shown here is derived from an EMBL/GenBank/DDBJ whole genome shotgun (WGS) entry which is preliminary data.</text>
</comment>